<dbReference type="EC" id="2.1.1.192" evidence="14"/>
<dbReference type="PANTHER" id="PTHR30544:SF5">
    <property type="entry name" value="RADICAL SAM CORE DOMAIN-CONTAINING PROTEIN"/>
    <property type="match status" value="1"/>
</dbReference>
<dbReference type="InterPro" id="IPR013785">
    <property type="entry name" value="Aldolase_TIM"/>
</dbReference>
<keyword evidence="10" id="KW-0479">Metal-binding</keyword>
<evidence type="ECO:0000256" key="12">
    <source>
        <dbReference type="ARBA" id="ARBA00023014"/>
    </source>
</evidence>
<dbReference type="InterPro" id="IPR048641">
    <property type="entry name" value="RlmN_N"/>
</dbReference>
<evidence type="ECO:0000256" key="8">
    <source>
        <dbReference type="ARBA" id="ARBA00022691"/>
    </source>
</evidence>
<evidence type="ECO:0000256" key="6">
    <source>
        <dbReference type="ARBA" id="ARBA00022603"/>
    </source>
</evidence>
<dbReference type="GO" id="GO:0030488">
    <property type="term" value="P:tRNA methylation"/>
    <property type="evidence" value="ECO:0007669"/>
    <property type="project" value="InterPro"/>
</dbReference>
<dbReference type="InterPro" id="IPR007197">
    <property type="entry name" value="rSAM"/>
</dbReference>
<dbReference type="InterPro" id="IPR058240">
    <property type="entry name" value="rSAM_sf"/>
</dbReference>
<evidence type="ECO:0000256" key="9">
    <source>
        <dbReference type="ARBA" id="ARBA00022694"/>
    </source>
</evidence>
<evidence type="ECO:0000256" key="10">
    <source>
        <dbReference type="ARBA" id="ARBA00022723"/>
    </source>
</evidence>
<dbReference type="AlphaFoldDB" id="A0A3B0UPR6"/>
<evidence type="ECO:0000256" key="5">
    <source>
        <dbReference type="ARBA" id="ARBA00022552"/>
    </source>
</evidence>
<dbReference type="GO" id="GO:0046872">
    <property type="term" value="F:metal ion binding"/>
    <property type="evidence" value="ECO:0007669"/>
    <property type="project" value="UniProtKB-KW"/>
</dbReference>
<dbReference type="PANTHER" id="PTHR30544">
    <property type="entry name" value="23S RRNA METHYLTRANSFERASE"/>
    <property type="match status" value="1"/>
</dbReference>
<dbReference type="Gene3D" id="3.20.20.70">
    <property type="entry name" value="Aldolase class I"/>
    <property type="match status" value="1"/>
</dbReference>
<dbReference type="HAMAP" id="MF_01849">
    <property type="entry name" value="RNA_methyltr_RlmN"/>
    <property type="match status" value="1"/>
</dbReference>
<evidence type="ECO:0000256" key="3">
    <source>
        <dbReference type="ARBA" id="ARBA00022485"/>
    </source>
</evidence>
<keyword evidence="8" id="KW-0949">S-adenosyl-L-methionine</keyword>
<dbReference type="NCBIfam" id="TIGR00048">
    <property type="entry name" value="rRNA_mod_RlmN"/>
    <property type="match status" value="1"/>
</dbReference>
<evidence type="ECO:0000256" key="4">
    <source>
        <dbReference type="ARBA" id="ARBA00022490"/>
    </source>
</evidence>
<keyword evidence="3" id="KW-0004">4Fe-4S</keyword>
<evidence type="ECO:0000259" key="13">
    <source>
        <dbReference type="PROSITE" id="PS51918"/>
    </source>
</evidence>
<protein>
    <submittedName>
        <fullName evidence="14">23S rRNA (Adenine(2503)-C(2))-methyltransferase @ tRNA (Adenine(37)-C(2))-methyltransferase</fullName>
        <ecNumber evidence="14">2.1.1.192</ecNumber>
    </submittedName>
</protein>
<dbReference type="Pfam" id="PF21016">
    <property type="entry name" value="RlmN_N"/>
    <property type="match status" value="1"/>
</dbReference>
<evidence type="ECO:0000313" key="14">
    <source>
        <dbReference type="EMBL" id="VAW32858.1"/>
    </source>
</evidence>
<gene>
    <name evidence="14" type="ORF">MNBD_GAMMA01-453</name>
</gene>
<keyword evidence="9" id="KW-0819">tRNA processing</keyword>
<organism evidence="14">
    <name type="scientific">hydrothermal vent metagenome</name>
    <dbReference type="NCBI Taxonomy" id="652676"/>
    <lineage>
        <taxon>unclassified sequences</taxon>
        <taxon>metagenomes</taxon>
        <taxon>ecological metagenomes</taxon>
    </lineage>
</organism>
<dbReference type="InterPro" id="IPR040072">
    <property type="entry name" value="Methyltransferase_A"/>
</dbReference>
<dbReference type="Pfam" id="PF04055">
    <property type="entry name" value="Radical_SAM"/>
    <property type="match status" value="1"/>
</dbReference>
<keyword evidence="6 14" id="KW-0489">Methyltransferase</keyword>
<keyword evidence="7 14" id="KW-0808">Transferase</keyword>
<comment type="subcellular location">
    <subcellularLocation>
        <location evidence="2">Cytoplasm</location>
    </subcellularLocation>
</comment>
<sequence>MKDDKINLLGLDRVALEKLFAMIGEPKYRAAQFMKCLYHQFESNFDNYTTFSKLLRNKMQQFSTLQVPQVVSEKKSQDGTIKWLLQMAEGNAIETVYIPETKRGTLCISSQIGCSLNCSFCATGAGGFNRHLTTAEIIGQVWVAANKLGQSSKNRRITNVVLMGMGEPLANYPRVLPALKIMLDDFGFGLAARRVTVSTSGMVPYIYKLKQDIDVSLAVSLHAPYDLLRNKLVPLNKKYNIAALLQACNDYIKDKRKAKITFEYTLIKDVNDKPEHARALTKLLADTPCKINLIPFNPFPGNSYQRSLPESIELFQNICEESRIVTTVRKTRGDDINAAC</sequence>
<dbReference type="SUPFAM" id="SSF102114">
    <property type="entry name" value="Radical SAM enzymes"/>
    <property type="match status" value="1"/>
</dbReference>
<keyword evidence="4" id="KW-0963">Cytoplasm</keyword>
<proteinExistence type="inferred from homology"/>
<dbReference type="PROSITE" id="PS51918">
    <property type="entry name" value="RADICAL_SAM"/>
    <property type="match status" value="1"/>
</dbReference>
<dbReference type="FunFam" id="3.20.20.70:FF:000008">
    <property type="entry name" value="Dual-specificity RNA methyltransferase RlmN"/>
    <property type="match status" value="1"/>
</dbReference>
<evidence type="ECO:0000256" key="2">
    <source>
        <dbReference type="ARBA" id="ARBA00004496"/>
    </source>
</evidence>
<dbReference type="GO" id="GO:0070475">
    <property type="term" value="P:rRNA base methylation"/>
    <property type="evidence" value="ECO:0007669"/>
    <property type="project" value="InterPro"/>
</dbReference>
<accession>A0A3B0UPR6</accession>
<dbReference type="Gene3D" id="1.10.150.530">
    <property type="match status" value="1"/>
</dbReference>
<keyword evidence="5" id="KW-0698">rRNA processing</keyword>
<dbReference type="InterPro" id="IPR027492">
    <property type="entry name" value="RNA_MTrfase_RlmN"/>
</dbReference>
<dbReference type="GO" id="GO:0051539">
    <property type="term" value="F:4 iron, 4 sulfur cluster binding"/>
    <property type="evidence" value="ECO:0007669"/>
    <property type="project" value="UniProtKB-KW"/>
</dbReference>
<dbReference type="EMBL" id="UOEW01000007">
    <property type="protein sequence ID" value="VAW32858.1"/>
    <property type="molecule type" value="Genomic_DNA"/>
</dbReference>
<dbReference type="GO" id="GO:0008173">
    <property type="term" value="F:RNA methyltransferase activity"/>
    <property type="evidence" value="ECO:0007669"/>
    <property type="project" value="InterPro"/>
</dbReference>
<evidence type="ECO:0000256" key="11">
    <source>
        <dbReference type="ARBA" id="ARBA00023004"/>
    </source>
</evidence>
<dbReference type="CDD" id="cd01335">
    <property type="entry name" value="Radical_SAM"/>
    <property type="match status" value="1"/>
</dbReference>
<evidence type="ECO:0000256" key="1">
    <source>
        <dbReference type="ARBA" id="ARBA00001966"/>
    </source>
</evidence>
<dbReference type="SFLD" id="SFLDS00029">
    <property type="entry name" value="Radical_SAM"/>
    <property type="match status" value="1"/>
</dbReference>
<keyword evidence="11" id="KW-0408">Iron</keyword>
<keyword evidence="12" id="KW-0411">Iron-sulfur</keyword>
<feature type="domain" description="Radical SAM core" evidence="13">
    <location>
        <begin position="100"/>
        <end position="335"/>
    </location>
</feature>
<dbReference type="SFLD" id="SFLDG01062">
    <property type="entry name" value="methyltransferase_(Class_A)"/>
    <property type="match status" value="1"/>
</dbReference>
<reference evidence="14" key="1">
    <citation type="submission" date="2018-06" db="EMBL/GenBank/DDBJ databases">
        <authorList>
            <person name="Zhirakovskaya E."/>
        </authorList>
    </citation>
    <scope>NUCLEOTIDE SEQUENCE</scope>
</reference>
<feature type="non-terminal residue" evidence="14">
    <location>
        <position position="340"/>
    </location>
</feature>
<dbReference type="SFLD" id="SFLDF00275">
    <property type="entry name" value="adenosine_C2_methyltransferase"/>
    <property type="match status" value="1"/>
</dbReference>
<evidence type="ECO:0000256" key="7">
    <source>
        <dbReference type="ARBA" id="ARBA00022679"/>
    </source>
</evidence>
<comment type="cofactor">
    <cofactor evidence="1">
        <name>[4Fe-4S] cluster</name>
        <dbReference type="ChEBI" id="CHEBI:49883"/>
    </cofactor>
</comment>
<dbReference type="GO" id="GO:0005737">
    <property type="term" value="C:cytoplasm"/>
    <property type="evidence" value="ECO:0007669"/>
    <property type="project" value="UniProtKB-SubCell"/>
</dbReference>
<name>A0A3B0UPR6_9ZZZZ</name>
<dbReference type="PIRSF" id="PIRSF006004">
    <property type="entry name" value="CHP00048"/>
    <property type="match status" value="1"/>
</dbReference>
<dbReference type="InterPro" id="IPR004383">
    <property type="entry name" value="rRNA_lsu_MTrfase_RlmN/Cfr"/>
</dbReference>